<evidence type="ECO:0000256" key="1">
    <source>
        <dbReference type="SAM" id="Coils"/>
    </source>
</evidence>
<reference evidence="3" key="1">
    <citation type="submission" date="2003-08" db="EMBL/GenBank/DDBJ databases">
        <authorList>
            <person name="Birren B."/>
            <person name="Nusbaum C."/>
            <person name="Abebe A."/>
            <person name="Abouelleil A."/>
            <person name="Adekoya E."/>
            <person name="Ait-zahra M."/>
            <person name="Allen N."/>
            <person name="Allen T."/>
            <person name="An P."/>
            <person name="Anderson M."/>
            <person name="Anderson S."/>
            <person name="Arachchi H."/>
            <person name="Armbruster J."/>
            <person name="Bachantsang P."/>
            <person name="Baldwin J."/>
            <person name="Barry A."/>
            <person name="Bayul T."/>
            <person name="Blitshsteyn B."/>
            <person name="Bloom T."/>
            <person name="Blye J."/>
            <person name="Boguslavskiy L."/>
            <person name="Borowsky M."/>
            <person name="Boukhgalter B."/>
            <person name="Brunache A."/>
            <person name="Butler J."/>
            <person name="Calixte N."/>
            <person name="Calvo S."/>
            <person name="Camarata J."/>
            <person name="Campo K."/>
            <person name="Chang J."/>
            <person name="Cheshatsang Y."/>
            <person name="Citroen M."/>
            <person name="Collymore A."/>
            <person name="Considine T."/>
            <person name="Cook A."/>
            <person name="Cooke P."/>
            <person name="Corum B."/>
            <person name="Cuomo C."/>
            <person name="David R."/>
            <person name="Dawoe T."/>
            <person name="Degray S."/>
            <person name="Dodge S."/>
            <person name="Dooley K."/>
            <person name="Dorje P."/>
            <person name="Dorjee K."/>
            <person name="Dorris L."/>
            <person name="Duffey N."/>
            <person name="Dupes A."/>
            <person name="Elkins T."/>
            <person name="Engels R."/>
            <person name="Erickson J."/>
            <person name="Farina A."/>
            <person name="Faro S."/>
            <person name="Ferreira P."/>
            <person name="Fischer H."/>
            <person name="Fitzgerald M."/>
            <person name="Foley K."/>
            <person name="Gage D."/>
            <person name="Galagan J."/>
            <person name="Gearin G."/>
            <person name="Gnerre S."/>
            <person name="Gnirke A."/>
            <person name="Goyette A."/>
            <person name="Graham J."/>
            <person name="Grandbois E."/>
            <person name="Gyaltsen K."/>
            <person name="Hafez N."/>
            <person name="Hagopian D."/>
            <person name="Hagos B."/>
            <person name="Hall J."/>
            <person name="Hatcher B."/>
            <person name="Heller A."/>
            <person name="Higgins H."/>
            <person name="Honan T."/>
            <person name="Horn A."/>
            <person name="Houde N."/>
            <person name="Hughes L."/>
            <person name="Hulme W."/>
            <person name="Husby E."/>
            <person name="Iliev I."/>
            <person name="Jaffe D."/>
            <person name="Jones C."/>
            <person name="Kamal M."/>
            <person name="Kamat A."/>
            <person name="Kamvysselis M."/>
            <person name="Karlsson E."/>
            <person name="Kells C."/>
            <person name="Kieu A."/>
            <person name="Kisner P."/>
            <person name="Kodira C."/>
            <person name="Kulbokas E."/>
            <person name="Labutti K."/>
            <person name="Lama D."/>
            <person name="Landers T."/>
            <person name="Leger J."/>
            <person name="Levine S."/>
            <person name="Lewis D."/>
            <person name="Lewis T."/>
            <person name="Lindblad-toh K."/>
            <person name="Liu X."/>
            <person name="Lokyitsang T."/>
            <person name="Lokyitsang Y."/>
            <person name="Lucien O."/>
            <person name="Lui A."/>
            <person name="Ma L.J."/>
            <person name="Mabbitt R."/>
            <person name="Macdonald J."/>
            <person name="Maclean C."/>
            <person name="Major J."/>
            <person name="Manning J."/>
            <person name="Marabella R."/>
            <person name="Maru K."/>
            <person name="Matthews C."/>
            <person name="Mauceli E."/>
            <person name="Mccarthy M."/>
            <person name="Mcdonough S."/>
            <person name="Mcghee T."/>
            <person name="Meldrim J."/>
            <person name="Meneus L."/>
            <person name="Mesirov J."/>
            <person name="Mihalev A."/>
            <person name="Mihova T."/>
            <person name="Mikkelsen T."/>
            <person name="Mlenga V."/>
            <person name="Moru K."/>
            <person name="Mozes J."/>
            <person name="Mulrain L."/>
            <person name="Munson G."/>
            <person name="Naylor J."/>
            <person name="Newes C."/>
            <person name="Nguyen C."/>
            <person name="Nguyen N."/>
            <person name="Nguyen T."/>
            <person name="Nicol R."/>
            <person name="Nielsen C."/>
            <person name="Nizzari M."/>
            <person name="Norbu C."/>
            <person name="Norbu N."/>
            <person name="O'donnell P."/>
            <person name="Okoawo O."/>
            <person name="O'leary S."/>
            <person name="Omotosho B."/>
            <person name="O'neill K."/>
            <person name="Osman S."/>
            <person name="Parker S."/>
            <person name="Perrin D."/>
            <person name="Phunkhang P."/>
            <person name="Piqani B."/>
            <person name="Purcell S."/>
            <person name="Rachupka T."/>
            <person name="Ramasamy U."/>
            <person name="Rameau R."/>
            <person name="Ray V."/>
            <person name="Raymond C."/>
            <person name="Retta R."/>
            <person name="Richardson S."/>
            <person name="Rise C."/>
            <person name="Rodriguez J."/>
            <person name="Rogers J."/>
            <person name="Rogov P."/>
            <person name="Rutman M."/>
            <person name="Schupbach R."/>
            <person name="Seaman C."/>
            <person name="Settipalli S."/>
            <person name="Sharpe T."/>
            <person name="Sheridan J."/>
            <person name="Sherpa N."/>
            <person name="Shi J."/>
            <person name="Smirnov S."/>
            <person name="Smith C."/>
            <person name="Sougnez C."/>
            <person name="Spencer B."/>
            <person name="Stalker J."/>
            <person name="Stange-thomann N."/>
            <person name="Stavropoulos S."/>
            <person name="Stetson K."/>
            <person name="Stone C."/>
            <person name="Stone S."/>
            <person name="Stubbs M."/>
            <person name="Talamas J."/>
            <person name="Tchuinga P."/>
            <person name="Tenzing P."/>
            <person name="Tesfaye S."/>
            <person name="Theodore J."/>
            <person name="Thoulutsang Y."/>
            <person name="Topham K."/>
            <person name="Towey S."/>
            <person name="Tsamla T."/>
            <person name="Tsomo N."/>
            <person name="Vallee D."/>
            <person name="Vassiliev H."/>
            <person name="Venkataraman V."/>
            <person name="Vinson J."/>
            <person name="Vo A."/>
            <person name="Wade C."/>
            <person name="Wang S."/>
            <person name="Wangchuk T."/>
            <person name="Wangdi T."/>
            <person name="Whittaker C."/>
            <person name="Wilkinson J."/>
            <person name="Wu Y."/>
            <person name="Wyman D."/>
            <person name="Yadav S."/>
            <person name="Yang S."/>
            <person name="Yang X."/>
            <person name="Yeager S."/>
            <person name="Yee E."/>
            <person name="Young G."/>
            <person name="Zainoun J."/>
            <person name="Zembeck L."/>
            <person name="Zimmer A."/>
            <person name="Zody M."/>
            <person name="Lander E."/>
        </authorList>
    </citation>
    <scope>NUCLEOTIDE SEQUENCE [LARGE SCALE GENOMIC DNA]</scope>
</reference>
<dbReference type="HOGENOM" id="CLU_1044011_0_0_1"/>
<name>H2Z9D7_CIOSA</name>
<reference evidence="2" key="3">
    <citation type="submission" date="2025-09" db="UniProtKB">
        <authorList>
            <consortium name="Ensembl"/>
        </authorList>
    </citation>
    <scope>IDENTIFICATION</scope>
</reference>
<keyword evidence="3" id="KW-1185">Reference proteome</keyword>
<organism evidence="2 3">
    <name type="scientific">Ciona savignyi</name>
    <name type="common">Pacific transparent sea squirt</name>
    <dbReference type="NCBI Taxonomy" id="51511"/>
    <lineage>
        <taxon>Eukaryota</taxon>
        <taxon>Metazoa</taxon>
        <taxon>Chordata</taxon>
        <taxon>Tunicata</taxon>
        <taxon>Ascidiacea</taxon>
        <taxon>Phlebobranchia</taxon>
        <taxon>Cionidae</taxon>
        <taxon>Ciona</taxon>
    </lineage>
</organism>
<sequence length="267" mass="31014">VSKAPMGHSKELTDEIFKEVSANPSRNLTVFVDNVATQQQDHTSYINSKKTTLQQTGEQLLTCQAEHALLQEKQRHILSESYLITNYLSAKKFNITALGNEVIQLLNQEFELRKTLRPTEPILVRNIKLYSERIIRYEDNINQHEANTCTAKEIEETKLSIYSLQDKLNNKQAGPQRDIHKFTENLKPIKLEIDHLNKQRVRLDKILKGKQNLIKDEEQQYGELQTKIEIAKKKTVAQILRLRGRLAQKQIFMQQLEEEKVSLQAEV</sequence>
<feature type="coiled-coil region" evidence="1">
    <location>
        <begin position="207"/>
        <end position="266"/>
    </location>
</feature>
<evidence type="ECO:0000313" key="3">
    <source>
        <dbReference type="Proteomes" id="UP000007875"/>
    </source>
</evidence>
<dbReference type="Proteomes" id="UP000007875">
    <property type="component" value="Unassembled WGS sequence"/>
</dbReference>
<dbReference type="Ensembl" id="ENSCSAVT00000014367.1">
    <property type="protein sequence ID" value="ENSCSAVP00000014202.1"/>
    <property type="gene ID" value="ENSCSAVG00000008333.1"/>
</dbReference>
<dbReference type="AlphaFoldDB" id="H2Z9D7"/>
<keyword evidence="1" id="KW-0175">Coiled coil</keyword>
<reference evidence="2" key="2">
    <citation type="submission" date="2025-08" db="UniProtKB">
        <authorList>
            <consortium name="Ensembl"/>
        </authorList>
    </citation>
    <scope>IDENTIFICATION</scope>
</reference>
<accession>H2Z9D7</accession>
<proteinExistence type="predicted"/>
<evidence type="ECO:0000313" key="2">
    <source>
        <dbReference type="Ensembl" id="ENSCSAVP00000014202.1"/>
    </source>
</evidence>
<protein>
    <submittedName>
        <fullName evidence="2">Uncharacterized protein</fullName>
    </submittedName>
</protein>
<dbReference type="InParanoid" id="H2Z9D7"/>